<dbReference type="Proteomes" id="UP001187315">
    <property type="component" value="Unassembled WGS sequence"/>
</dbReference>
<evidence type="ECO:0000313" key="3">
    <source>
        <dbReference type="Proteomes" id="UP001187315"/>
    </source>
</evidence>
<evidence type="ECO:0000313" key="2">
    <source>
        <dbReference type="EMBL" id="KAK2823212.1"/>
    </source>
</evidence>
<accession>A0AA88LSF9</accession>
<sequence length="93" mass="10476">MRTRFKRTVQGNEASVLNSKNLITLDTKTQSRGLCWYEKSSKNVKPHAVVCYAEYVPSDSGNPVQSTSSRSRETSSNNRECLHGPNLSSFHRN</sequence>
<dbReference type="EMBL" id="JAVHJS010000021">
    <property type="protein sequence ID" value="KAK2823212.1"/>
    <property type="molecule type" value="Genomic_DNA"/>
</dbReference>
<organism evidence="2 3">
    <name type="scientific">Tachysurus vachellii</name>
    <name type="common">Darkbarbel catfish</name>
    <name type="synonym">Pelteobagrus vachellii</name>
    <dbReference type="NCBI Taxonomy" id="175792"/>
    <lineage>
        <taxon>Eukaryota</taxon>
        <taxon>Metazoa</taxon>
        <taxon>Chordata</taxon>
        <taxon>Craniata</taxon>
        <taxon>Vertebrata</taxon>
        <taxon>Euteleostomi</taxon>
        <taxon>Actinopterygii</taxon>
        <taxon>Neopterygii</taxon>
        <taxon>Teleostei</taxon>
        <taxon>Ostariophysi</taxon>
        <taxon>Siluriformes</taxon>
        <taxon>Bagridae</taxon>
        <taxon>Tachysurus</taxon>
    </lineage>
</organism>
<feature type="region of interest" description="Disordered" evidence="1">
    <location>
        <begin position="57"/>
        <end position="93"/>
    </location>
</feature>
<reference evidence="2" key="1">
    <citation type="submission" date="2023-08" db="EMBL/GenBank/DDBJ databases">
        <title>Pelteobagrus vachellii genome.</title>
        <authorList>
            <person name="Liu H."/>
        </authorList>
    </citation>
    <scope>NUCLEOTIDE SEQUENCE</scope>
    <source>
        <strain evidence="2">PRFRI_2022a</strain>
        <tissue evidence="2">Muscle</tissue>
    </source>
</reference>
<dbReference type="AlphaFoldDB" id="A0AA88LSF9"/>
<protein>
    <submittedName>
        <fullName evidence="2">Uncharacterized protein</fullName>
    </submittedName>
</protein>
<keyword evidence="3" id="KW-1185">Reference proteome</keyword>
<proteinExistence type="predicted"/>
<comment type="caution">
    <text evidence="2">The sequence shown here is derived from an EMBL/GenBank/DDBJ whole genome shotgun (WGS) entry which is preliminary data.</text>
</comment>
<gene>
    <name evidence="2" type="ORF">Q7C36_019812</name>
</gene>
<evidence type="ECO:0000256" key="1">
    <source>
        <dbReference type="SAM" id="MobiDB-lite"/>
    </source>
</evidence>
<feature type="compositionally biased region" description="Low complexity" evidence="1">
    <location>
        <begin position="66"/>
        <end position="79"/>
    </location>
</feature>
<name>A0AA88LSF9_TACVA</name>